<protein>
    <submittedName>
        <fullName evidence="2">Uncharacterized protein</fullName>
    </submittedName>
</protein>
<evidence type="ECO:0000313" key="2">
    <source>
        <dbReference type="EMBL" id="KAB0393428.1"/>
    </source>
</evidence>
<dbReference type="EMBL" id="SGJD01003165">
    <property type="protein sequence ID" value="KAB0393428.1"/>
    <property type="molecule type" value="Genomic_DNA"/>
</dbReference>
<comment type="caution">
    <text evidence="2">The sequence shown here is derived from an EMBL/GenBank/DDBJ whole genome shotgun (WGS) entry which is preliminary data.</text>
</comment>
<organism evidence="2 3">
    <name type="scientific">Balaenoptera physalus</name>
    <name type="common">Fin whale</name>
    <name type="synonym">Balaena physalus</name>
    <dbReference type="NCBI Taxonomy" id="9770"/>
    <lineage>
        <taxon>Eukaryota</taxon>
        <taxon>Metazoa</taxon>
        <taxon>Chordata</taxon>
        <taxon>Craniata</taxon>
        <taxon>Vertebrata</taxon>
        <taxon>Euteleostomi</taxon>
        <taxon>Mammalia</taxon>
        <taxon>Eutheria</taxon>
        <taxon>Laurasiatheria</taxon>
        <taxon>Artiodactyla</taxon>
        <taxon>Whippomorpha</taxon>
        <taxon>Cetacea</taxon>
        <taxon>Mysticeti</taxon>
        <taxon>Balaenopteridae</taxon>
        <taxon>Balaenoptera</taxon>
    </lineage>
</organism>
<name>A0A643C0G0_BALPH</name>
<proteinExistence type="predicted"/>
<keyword evidence="1" id="KW-0472">Membrane</keyword>
<keyword evidence="1" id="KW-1133">Transmembrane helix</keyword>
<gene>
    <name evidence="2" type="ORF">E2I00_010565</name>
</gene>
<accession>A0A643C0G0</accession>
<reference evidence="2 3" key="1">
    <citation type="journal article" date="2019" name="PLoS ONE">
        <title>Genomic analyses reveal an absence of contemporary introgressive admixture between fin whales and blue whales, despite known hybrids.</title>
        <authorList>
            <person name="Westbury M.V."/>
            <person name="Petersen B."/>
            <person name="Lorenzen E.D."/>
        </authorList>
    </citation>
    <scope>NUCLEOTIDE SEQUENCE [LARGE SCALE GENOMIC DNA]</scope>
    <source>
        <strain evidence="2">FinWhale-01</strain>
    </source>
</reference>
<dbReference type="AlphaFoldDB" id="A0A643C0G0"/>
<feature type="transmembrane region" description="Helical" evidence="1">
    <location>
        <begin position="50"/>
        <end position="70"/>
    </location>
</feature>
<keyword evidence="1" id="KW-0812">Transmembrane</keyword>
<evidence type="ECO:0000256" key="1">
    <source>
        <dbReference type="SAM" id="Phobius"/>
    </source>
</evidence>
<dbReference type="Proteomes" id="UP000437017">
    <property type="component" value="Unassembled WGS sequence"/>
</dbReference>
<sequence>MYAFSVAIHKRLLDNVNPYLCFKIAKYLQLANLLVQMDNQNRPALSPPSFHATIMVGMNAAIMVGMNVLADALKTINNS</sequence>
<evidence type="ECO:0000313" key="3">
    <source>
        <dbReference type="Proteomes" id="UP000437017"/>
    </source>
</evidence>
<keyword evidence="3" id="KW-1185">Reference proteome</keyword>